<dbReference type="Gene3D" id="2.60.40.150">
    <property type="entry name" value="C2 domain"/>
    <property type="match status" value="2"/>
</dbReference>
<feature type="domain" description="C2" evidence="3">
    <location>
        <begin position="230"/>
        <end position="370"/>
    </location>
</feature>
<reference evidence="4" key="4">
    <citation type="submission" date="2025-09" db="UniProtKB">
        <authorList>
            <consortium name="Ensembl"/>
        </authorList>
    </citation>
    <scope>IDENTIFICATION</scope>
    <source>
        <strain evidence="4">HNI</strain>
    </source>
</reference>
<dbReference type="Ensembl" id="ENSORLT00020017046.1">
    <property type="protein sequence ID" value="ENSORLP00020010405.1"/>
    <property type="gene ID" value="ENSORLG00020000283.1"/>
</dbReference>
<reference evidence="4 5" key="2">
    <citation type="submission" date="2017-04" db="EMBL/GenBank/DDBJ databases">
        <title>CpG methylation of centromeres and impact of large insertions on vertebrate speciation.</title>
        <authorList>
            <person name="Ichikawa K."/>
            <person name="Yoshimura J."/>
            <person name="Morishita S."/>
        </authorList>
    </citation>
    <scope>NUCLEOTIDE SEQUENCE</scope>
    <source>
        <strain evidence="4 5">HNI</strain>
    </source>
</reference>
<proteinExistence type="inferred from homology"/>
<dbReference type="Pfam" id="PF00168">
    <property type="entry name" value="C2"/>
    <property type="match status" value="2"/>
</dbReference>
<dbReference type="PANTHER" id="PTHR46129">
    <property type="entry name" value="SYNAPTOTAGMIN 14, ISOFORM D"/>
    <property type="match status" value="1"/>
</dbReference>
<evidence type="ECO:0000256" key="1">
    <source>
        <dbReference type="ARBA" id="ARBA00006996"/>
    </source>
</evidence>
<dbReference type="SUPFAM" id="SSF49562">
    <property type="entry name" value="C2 domain (Calcium/lipid-binding domain, CaLB)"/>
    <property type="match status" value="2"/>
</dbReference>
<organism evidence="4 5">
    <name type="scientific">Oryzias latipes</name>
    <name type="common">Japanese rice fish</name>
    <name type="synonym">Japanese killifish</name>
    <dbReference type="NCBI Taxonomy" id="8090"/>
    <lineage>
        <taxon>Eukaryota</taxon>
        <taxon>Metazoa</taxon>
        <taxon>Chordata</taxon>
        <taxon>Craniata</taxon>
        <taxon>Vertebrata</taxon>
        <taxon>Euteleostomi</taxon>
        <taxon>Actinopterygii</taxon>
        <taxon>Neopterygii</taxon>
        <taxon>Teleostei</taxon>
        <taxon>Neoteleostei</taxon>
        <taxon>Acanthomorphata</taxon>
        <taxon>Ovalentaria</taxon>
        <taxon>Atherinomorphae</taxon>
        <taxon>Beloniformes</taxon>
        <taxon>Adrianichthyidae</taxon>
        <taxon>Oryziinae</taxon>
        <taxon>Oryzias</taxon>
    </lineage>
</organism>
<accession>A0A3P9KPH0</accession>
<protein>
    <recommendedName>
        <fullName evidence="3">C2 domain-containing protein</fullName>
    </recommendedName>
</protein>
<dbReference type="Proteomes" id="UP000265180">
    <property type="component" value="Chromosome 22"/>
</dbReference>
<reference key="1">
    <citation type="journal article" date="2007" name="Nature">
        <title>The medaka draft genome and insights into vertebrate genome evolution.</title>
        <authorList>
            <person name="Kasahara M."/>
            <person name="Naruse K."/>
            <person name="Sasaki S."/>
            <person name="Nakatani Y."/>
            <person name="Qu W."/>
            <person name="Ahsan B."/>
            <person name="Yamada T."/>
            <person name="Nagayasu Y."/>
            <person name="Doi K."/>
            <person name="Kasai Y."/>
            <person name="Jindo T."/>
            <person name="Kobayashi D."/>
            <person name="Shimada A."/>
            <person name="Toyoda A."/>
            <person name="Kuroki Y."/>
            <person name="Fujiyama A."/>
            <person name="Sasaki T."/>
            <person name="Shimizu A."/>
            <person name="Asakawa S."/>
            <person name="Shimizu N."/>
            <person name="Hashimoto S."/>
            <person name="Yang J."/>
            <person name="Lee Y."/>
            <person name="Matsushima K."/>
            <person name="Sugano S."/>
            <person name="Sakaizumi M."/>
            <person name="Narita T."/>
            <person name="Ohishi K."/>
            <person name="Haga S."/>
            <person name="Ohta F."/>
            <person name="Nomoto H."/>
            <person name="Nogata K."/>
            <person name="Morishita T."/>
            <person name="Endo T."/>
            <person name="Shin-I T."/>
            <person name="Takeda H."/>
            <person name="Morishita S."/>
            <person name="Kohara Y."/>
        </authorList>
    </citation>
    <scope>NUCLEOTIDE SEQUENCE [LARGE SCALE GENOMIC DNA]</scope>
    <source>
        <strain>Hd-rR</strain>
    </source>
</reference>
<evidence type="ECO:0000259" key="3">
    <source>
        <dbReference type="PROSITE" id="PS50004"/>
    </source>
</evidence>
<evidence type="ECO:0000313" key="4">
    <source>
        <dbReference type="Ensembl" id="ENSORLP00020010405.1"/>
    </source>
</evidence>
<comment type="similarity">
    <text evidence="1">Belongs to the synaptotagmin family.</text>
</comment>
<dbReference type="AlphaFoldDB" id="A0A3P9KPH0"/>
<feature type="compositionally biased region" description="Basic and acidic residues" evidence="2">
    <location>
        <begin position="82"/>
        <end position="94"/>
    </location>
</feature>
<feature type="domain" description="C2" evidence="3">
    <location>
        <begin position="95"/>
        <end position="217"/>
    </location>
</feature>
<evidence type="ECO:0000256" key="2">
    <source>
        <dbReference type="SAM" id="MobiDB-lite"/>
    </source>
</evidence>
<dbReference type="PROSITE" id="PS50004">
    <property type="entry name" value="C2"/>
    <property type="match status" value="2"/>
</dbReference>
<sequence length="382" mass="42759">MVFHLPFVERFKQLSDGSNFLPRLLCLLPAEAEASGRQTFQDPLCAVEEKSEKMSAPLLNSPAATADASPILSPTRPAAEGSEDKPVDQDKNKAADSSSTWRPEVLQGLTLRKLLVSVLSARGVPDKDRSGLDSWQVHMLLLPTKKQRHKTSVQKGPCPHFNETLRFSHVEPTDLHTSAVRFRLYALGGRMFRERMVGEKVLCLGGLDPQGGTMETTVVLEQPLQKPGCQQASRCVCCLRHKFNGRCLSQSICSESGKNQLATDLLLLLHPDTYGRLTLLNSVGQEIARCKTSVRRGQPNPVYKETFVFQVALFQLSDVTLLVSINTRRSMKRKEMVGWIALGQNSSGKEEQLHWQDMKESRGQQVCRWHVLLEFQQASCFF</sequence>
<name>A0A3P9KPH0_ORYLA</name>
<dbReference type="InterPro" id="IPR043541">
    <property type="entry name" value="SYT14/14L/16"/>
</dbReference>
<feature type="region of interest" description="Disordered" evidence="2">
    <location>
        <begin position="61"/>
        <end position="100"/>
    </location>
</feature>
<dbReference type="InterPro" id="IPR000008">
    <property type="entry name" value="C2_dom"/>
</dbReference>
<reference evidence="4" key="3">
    <citation type="submission" date="2025-08" db="UniProtKB">
        <authorList>
            <consortium name="Ensembl"/>
        </authorList>
    </citation>
    <scope>IDENTIFICATION</scope>
    <source>
        <strain evidence="4">HNI</strain>
    </source>
</reference>
<dbReference type="CDD" id="cd08389">
    <property type="entry name" value="C2A_Synaptotagmin-14_16"/>
    <property type="match status" value="1"/>
</dbReference>
<dbReference type="InterPro" id="IPR035892">
    <property type="entry name" value="C2_domain_sf"/>
</dbReference>
<dbReference type="PANTHER" id="PTHR46129:SF4">
    <property type="entry name" value="SYNAPTOTAGMIN-16"/>
    <property type="match status" value="1"/>
</dbReference>
<evidence type="ECO:0000313" key="5">
    <source>
        <dbReference type="Proteomes" id="UP000265180"/>
    </source>
</evidence>